<evidence type="ECO:0000256" key="2">
    <source>
        <dbReference type="ARBA" id="ARBA00022630"/>
    </source>
</evidence>
<accession>A0ABV6VR07</accession>
<feature type="domain" description="FAD/NAD(P)-binding" evidence="5">
    <location>
        <begin position="7"/>
        <end position="314"/>
    </location>
</feature>
<dbReference type="InterPro" id="IPR016156">
    <property type="entry name" value="FAD/NAD-linked_Rdtase_dimer_sf"/>
</dbReference>
<evidence type="ECO:0000313" key="8">
    <source>
        <dbReference type="Proteomes" id="UP001592531"/>
    </source>
</evidence>
<dbReference type="InterPro" id="IPR050446">
    <property type="entry name" value="FAD-oxidoreductase/Apoptosis"/>
</dbReference>
<keyword evidence="3" id="KW-0274">FAD</keyword>
<sequence>MAAAEAVVIVGAGQAGSDTAAALRSRGFTGPITLIGEEPHLPYQRPPLSKGYAAGTADRSDLELRPAAFYADQGIELRCGVRAVELDRTTRTVVLGDGGTVRYDRLVLATGSRPRVLPLPGLDHAGVHTLRGVDDADALRRLLARPDGARPKRLVIVGAGMIGLELAATARGLGHHVTVVEALRRVLARAVTARMSAWLAEEHTRRGVRLLLGHEVEGLLGGTGPNPGPGVQAVRLHGGEQIPAELVVIGVGVLPNVELAVQAGLAVGDGVLVDAKLRTSDPAIHAIGDCARFPSPYEGRPIRLESVQNASDQARCVAAAITGEPVAYRAVPRFWSGQYDVNLQIAGLTGGADEVVLIGDPARSRFSLCCFRQGRLIGVESVNRPADHGIAGRLLAEGNTPTPEQVRRPGFDLKAHAVQPV</sequence>
<dbReference type="RefSeq" id="WP_380533218.1">
    <property type="nucleotide sequence ID" value="NZ_JBHFAB010000003.1"/>
</dbReference>
<dbReference type="InterPro" id="IPR036188">
    <property type="entry name" value="FAD/NAD-bd_sf"/>
</dbReference>
<name>A0ABV6VR07_9ACTN</name>
<comment type="caution">
    <text evidence="7">The sequence shown here is derived from an EMBL/GenBank/DDBJ whole genome shotgun (WGS) entry which is preliminary data.</text>
</comment>
<protein>
    <submittedName>
        <fullName evidence="7">NAD(P)/FAD-dependent oxidoreductase</fullName>
    </submittedName>
</protein>
<dbReference type="InterPro" id="IPR028202">
    <property type="entry name" value="Reductase_C"/>
</dbReference>
<evidence type="ECO:0000259" key="6">
    <source>
        <dbReference type="Pfam" id="PF14759"/>
    </source>
</evidence>
<evidence type="ECO:0000256" key="4">
    <source>
        <dbReference type="ARBA" id="ARBA00023002"/>
    </source>
</evidence>
<comment type="cofactor">
    <cofactor evidence="1">
        <name>FAD</name>
        <dbReference type="ChEBI" id="CHEBI:57692"/>
    </cofactor>
</comment>
<dbReference type="InterPro" id="IPR023753">
    <property type="entry name" value="FAD/NAD-binding_dom"/>
</dbReference>
<gene>
    <name evidence="7" type="ORF">ACEZDE_05965</name>
</gene>
<keyword evidence="8" id="KW-1185">Reference proteome</keyword>
<proteinExistence type="predicted"/>
<dbReference type="PRINTS" id="PR00411">
    <property type="entry name" value="PNDRDTASEI"/>
</dbReference>
<dbReference type="PRINTS" id="PR00368">
    <property type="entry name" value="FADPNR"/>
</dbReference>
<dbReference type="EMBL" id="JBHFAB010000003">
    <property type="protein sequence ID" value="MFC1416185.1"/>
    <property type="molecule type" value="Genomic_DNA"/>
</dbReference>
<evidence type="ECO:0000313" key="7">
    <source>
        <dbReference type="EMBL" id="MFC1416185.1"/>
    </source>
</evidence>
<dbReference type="Gene3D" id="3.30.390.30">
    <property type="match status" value="1"/>
</dbReference>
<keyword evidence="4" id="KW-0560">Oxidoreductase</keyword>
<dbReference type="SUPFAM" id="SSF55424">
    <property type="entry name" value="FAD/NAD-linked reductases, dimerisation (C-terminal) domain"/>
    <property type="match status" value="1"/>
</dbReference>
<feature type="domain" description="Reductase C-terminal" evidence="6">
    <location>
        <begin position="334"/>
        <end position="415"/>
    </location>
</feature>
<dbReference type="Gene3D" id="3.50.50.60">
    <property type="entry name" value="FAD/NAD(P)-binding domain"/>
    <property type="match status" value="2"/>
</dbReference>
<reference evidence="7 8" key="1">
    <citation type="submission" date="2024-09" db="EMBL/GenBank/DDBJ databases">
        <authorList>
            <person name="Lee S.D."/>
        </authorList>
    </citation>
    <scope>NUCLEOTIDE SEQUENCE [LARGE SCALE GENOMIC DNA]</scope>
    <source>
        <strain evidence="7 8">N8-3</strain>
    </source>
</reference>
<dbReference type="PANTHER" id="PTHR43557">
    <property type="entry name" value="APOPTOSIS-INDUCING FACTOR 1"/>
    <property type="match status" value="1"/>
</dbReference>
<organism evidence="7 8">
    <name type="scientific">Streptacidiphilus cavernicola</name>
    <dbReference type="NCBI Taxonomy" id="3342716"/>
    <lineage>
        <taxon>Bacteria</taxon>
        <taxon>Bacillati</taxon>
        <taxon>Actinomycetota</taxon>
        <taxon>Actinomycetes</taxon>
        <taxon>Kitasatosporales</taxon>
        <taxon>Streptomycetaceae</taxon>
        <taxon>Streptacidiphilus</taxon>
    </lineage>
</organism>
<dbReference type="Proteomes" id="UP001592531">
    <property type="component" value="Unassembled WGS sequence"/>
</dbReference>
<dbReference type="PANTHER" id="PTHR43557:SF2">
    <property type="entry name" value="RIESKE DOMAIN-CONTAINING PROTEIN-RELATED"/>
    <property type="match status" value="1"/>
</dbReference>
<evidence type="ECO:0000259" key="5">
    <source>
        <dbReference type="Pfam" id="PF07992"/>
    </source>
</evidence>
<dbReference type="Pfam" id="PF14759">
    <property type="entry name" value="Reductase_C"/>
    <property type="match status" value="1"/>
</dbReference>
<dbReference type="Pfam" id="PF07992">
    <property type="entry name" value="Pyr_redox_2"/>
    <property type="match status" value="1"/>
</dbReference>
<evidence type="ECO:0000256" key="3">
    <source>
        <dbReference type="ARBA" id="ARBA00022827"/>
    </source>
</evidence>
<keyword evidence="2" id="KW-0285">Flavoprotein</keyword>
<dbReference type="SUPFAM" id="SSF51905">
    <property type="entry name" value="FAD/NAD(P)-binding domain"/>
    <property type="match status" value="2"/>
</dbReference>
<evidence type="ECO:0000256" key="1">
    <source>
        <dbReference type="ARBA" id="ARBA00001974"/>
    </source>
</evidence>